<sequence>MSATTPASIQVDLQTHKHLSQAERGAQLWRDRLDLLLASTGDGIFGVDMQGNCIFINRAAADMIGYTPDEALHRNMHHLIHHSHNDGSHYPVEHCPIFHAFSHGLPCHIEDEVLWRKDGSSFQAEYTSHPIVEHTAEGEVILGAVATIKDISERKRAESLLKQANDELERRVAERTEELTQALADLRELAAYLETVRETERTRIAREIHDELGSLLVALKMDVNWLEKRLDDKPPLQQKCDNMGTLIDTAVDNVGRIITDLRPSILDHRGLWAALSWQMQEFIKSAEVASDIQMHVASGVGNPDRGQATAIFRIFQEILSNIARHAQADAITIRILVDQPPDPVLYIEVYDDGVGATREELNSPQSYGVVGMRERAGYFGGKLTINGLPGQGTCVKLVMPLMIQEEQT</sequence>
<keyword evidence="3" id="KW-0902">Two-component regulatory system</keyword>
<feature type="coiled-coil region" evidence="4">
    <location>
        <begin position="154"/>
        <end position="185"/>
    </location>
</feature>
<keyword evidence="2" id="KW-0418">Kinase</keyword>
<dbReference type="InterPro" id="IPR035965">
    <property type="entry name" value="PAS-like_dom_sf"/>
</dbReference>
<dbReference type="Pfam" id="PF02518">
    <property type="entry name" value="HATPase_c"/>
    <property type="match status" value="1"/>
</dbReference>
<keyword evidence="8" id="KW-1185">Reference proteome</keyword>
<evidence type="ECO:0008006" key="9">
    <source>
        <dbReference type="Google" id="ProtNLM"/>
    </source>
</evidence>
<dbReference type="InterPro" id="IPR011712">
    <property type="entry name" value="Sig_transdc_His_kin_sub3_dim/P"/>
</dbReference>
<dbReference type="PANTHER" id="PTHR24421">
    <property type="entry name" value="NITRATE/NITRITE SENSOR PROTEIN NARX-RELATED"/>
    <property type="match status" value="1"/>
</dbReference>
<dbReference type="Proteomes" id="UP000642180">
    <property type="component" value="Unassembled WGS sequence"/>
</dbReference>
<proteinExistence type="predicted"/>
<dbReference type="InterPro" id="IPR000700">
    <property type="entry name" value="PAS-assoc_C"/>
</dbReference>
<dbReference type="PROSITE" id="PS50112">
    <property type="entry name" value="PAS"/>
    <property type="match status" value="1"/>
</dbReference>
<dbReference type="CDD" id="cd00130">
    <property type="entry name" value="PAS"/>
    <property type="match status" value="1"/>
</dbReference>
<evidence type="ECO:0000259" key="5">
    <source>
        <dbReference type="PROSITE" id="PS50112"/>
    </source>
</evidence>
<dbReference type="AlphaFoldDB" id="A0A8J3F3H5"/>
<dbReference type="SMART" id="SM00387">
    <property type="entry name" value="HATPase_c"/>
    <property type="match status" value="1"/>
</dbReference>
<keyword evidence="4" id="KW-0175">Coiled coil</keyword>
<dbReference type="InterPro" id="IPR013767">
    <property type="entry name" value="PAS_fold"/>
</dbReference>
<dbReference type="EMBL" id="BMDI01000001">
    <property type="protein sequence ID" value="GGI19380.1"/>
    <property type="molecule type" value="Genomic_DNA"/>
</dbReference>
<dbReference type="PANTHER" id="PTHR24421:SF59">
    <property type="entry name" value="OXYGEN SENSOR HISTIDINE KINASE NREB"/>
    <property type="match status" value="1"/>
</dbReference>
<feature type="domain" description="PAS" evidence="5">
    <location>
        <begin position="29"/>
        <end position="81"/>
    </location>
</feature>
<evidence type="ECO:0000313" key="7">
    <source>
        <dbReference type="EMBL" id="GGI19380.1"/>
    </source>
</evidence>
<evidence type="ECO:0000256" key="3">
    <source>
        <dbReference type="ARBA" id="ARBA00023012"/>
    </source>
</evidence>
<dbReference type="InterPro" id="IPR050482">
    <property type="entry name" value="Sensor_HK_TwoCompSys"/>
</dbReference>
<dbReference type="SUPFAM" id="SSF55785">
    <property type="entry name" value="PYP-like sensor domain (PAS domain)"/>
    <property type="match status" value="1"/>
</dbReference>
<dbReference type="CDD" id="cd16917">
    <property type="entry name" value="HATPase_UhpB-NarQ-NarX-like"/>
    <property type="match status" value="1"/>
</dbReference>
<gene>
    <name evidence="7" type="ORF">GCM10008066_18790</name>
</gene>
<dbReference type="NCBIfam" id="TIGR00229">
    <property type="entry name" value="sensory_box"/>
    <property type="match status" value="1"/>
</dbReference>
<protein>
    <recommendedName>
        <fullName evidence="9">PAS domain S-box protein</fullName>
    </recommendedName>
</protein>
<dbReference type="Pfam" id="PF07730">
    <property type="entry name" value="HisKA_3"/>
    <property type="match status" value="1"/>
</dbReference>
<dbReference type="GO" id="GO:0000155">
    <property type="term" value="F:phosphorelay sensor kinase activity"/>
    <property type="evidence" value="ECO:0007669"/>
    <property type="project" value="InterPro"/>
</dbReference>
<dbReference type="Gene3D" id="3.30.450.20">
    <property type="entry name" value="PAS domain"/>
    <property type="match status" value="1"/>
</dbReference>
<feature type="domain" description="PAC" evidence="6">
    <location>
        <begin position="107"/>
        <end position="163"/>
    </location>
</feature>
<dbReference type="GO" id="GO:0046983">
    <property type="term" value="F:protein dimerization activity"/>
    <property type="evidence" value="ECO:0007669"/>
    <property type="project" value="InterPro"/>
</dbReference>
<dbReference type="InterPro" id="IPR036890">
    <property type="entry name" value="HATPase_C_sf"/>
</dbReference>
<dbReference type="GO" id="GO:0006355">
    <property type="term" value="P:regulation of DNA-templated transcription"/>
    <property type="evidence" value="ECO:0007669"/>
    <property type="project" value="InterPro"/>
</dbReference>
<dbReference type="PROSITE" id="PS50113">
    <property type="entry name" value="PAC"/>
    <property type="match status" value="1"/>
</dbReference>
<dbReference type="GO" id="GO:0016020">
    <property type="term" value="C:membrane"/>
    <property type="evidence" value="ECO:0007669"/>
    <property type="project" value="InterPro"/>
</dbReference>
<dbReference type="RefSeq" id="WP_188380971.1">
    <property type="nucleotide sequence ID" value="NZ_BMDI01000001.1"/>
</dbReference>
<evidence type="ECO:0000313" key="8">
    <source>
        <dbReference type="Proteomes" id="UP000642180"/>
    </source>
</evidence>
<evidence type="ECO:0000256" key="2">
    <source>
        <dbReference type="ARBA" id="ARBA00022777"/>
    </source>
</evidence>
<name>A0A8J3F3H5_9BURK</name>
<reference evidence="8" key="1">
    <citation type="journal article" date="2019" name="Int. J. Syst. Evol. Microbiol.">
        <title>The Global Catalogue of Microorganisms (GCM) 10K type strain sequencing project: providing services to taxonomists for standard genome sequencing and annotation.</title>
        <authorList>
            <consortium name="The Broad Institute Genomics Platform"/>
            <consortium name="The Broad Institute Genome Sequencing Center for Infectious Disease"/>
            <person name="Wu L."/>
            <person name="Ma J."/>
        </authorList>
    </citation>
    <scope>NUCLEOTIDE SEQUENCE [LARGE SCALE GENOMIC DNA]</scope>
    <source>
        <strain evidence="8">CCM 2767</strain>
    </source>
</reference>
<evidence type="ECO:0000256" key="4">
    <source>
        <dbReference type="SAM" id="Coils"/>
    </source>
</evidence>
<dbReference type="Gene3D" id="3.30.565.10">
    <property type="entry name" value="Histidine kinase-like ATPase, C-terminal domain"/>
    <property type="match status" value="1"/>
</dbReference>
<dbReference type="Pfam" id="PF00989">
    <property type="entry name" value="PAS"/>
    <property type="match status" value="1"/>
</dbReference>
<dbReference type="InterPro" id="IPR003594">
    <property type="entry name" value="HATPase_dom"/>
</dbReference>
<comment type="caution">
    <text evidence="7">The sequence shown here is derived from an EMBL/GenBank/DDBJ whole genome shotgun (WGS) entry which is preliminary data.</text>
</comment>
<dbReference type="Gene3D" id="1.20.5.1930">
    <property type="match status" value="1"/>
</dbReference>
<dbReference type="SMART" id="SM00091">
    <property type="entry name" value="PAS"/>
    <property type="match status" value="1"/>
</dbReference>
<organism evidence="7 8">
    <name type="scientific">Oxalicibacterium faecigallinarum</name>
    <dbReference type="NCBI Taxonomy" id="573741"/>
    <lineage>
        <taxon>Bacteria</taxon>
        <taxon>Pseudomonadati</taxon>
        <taxon>Pseudomonadota</taxon>
        <taxon>Betaproteobacteria</taxon>
        <taxon>Burkholderiales</taxon>
        <taxon>Oxalobacteraceae</taxon>
        <taxon>Oxalicibacterium</taxon>
    </lineage>
</organism>
<keyword evidence="1" id="KW-0808">Transferase</keyword>
<dbReference type="InterPro" id="IPR000014">
    <property type="entry name" value="PAS"/>
</dbReference>
<dbReference type="SUPFAM" id="SSF55874">
    <property type="entry name" value="ATPase domain of HSP90 chaperone/DNA topoisomerase II/histidine kinase"/>
    <property type="match status" value="1"/>
</dbReference>
<evidence type="ECO:0000256" key="1">
    <source>
        <dbReference type="ARBA" id="ARBA00022679"/>
    </source>
</evidence>
<evidence type="ECO:0000259" key="6">
    <source>
        <dbReference type="PROSITE" id="PS50113"/>
    </source>
</evidence>
<accession>A0A8J3F3H5</accession>